<evidence type="ECO:0000313" key="2">
    <source>
        <dbReference type="Proteomes" id="UP000324800"/>
    </source>
</evidence>
<gene>
    <name evidence="1" type="ORF">EZS28_044602</name>
</gene>
<dbReference type="Proteomes" id="UP000324800">
    <property type="component" value="Unassembled WGS sequence"/>
</dbReference>
<dbReference type="EMBL" id="SNRW01027765">
    <property type="protein sequence ID" value="KAA6359871.1"/>
    <property type="molecule type" value="Genomic_DNA"/>
</dbReference>
<comment type="caution">
    <text evidence="1">The sequence shown here is derived from an EMBL/GenBank/DDBJ whole genome shotgun (WGS) entry which is preliminary data.</text>
</comment>
<name>A0A5J4TQY8_9EUKA</name>
<sequence>SLIRKAGQFIKEEGDVQKLRVIGSLFITYPGDVLQGAQQILAEIIPMLKINAVIDEITRRLNNKNQIVQLQQQLGIGVDGKPEVVPNAATHADSPSFDESAYFGERLSETLGKIALSGADQSACMILDIRNNN</sequence>
<reference evidence="1 2" key="1">
    <citation type="submission" date="2019-03" db="EMBL/GenBank/DDBJ databases">
        <title>Single cell metagenomics reveals metabolic interactions within the superorganism composed of flagellate Streblomastix strix and complex community of Bacteroidetes bacteria on its surface.</title>
        <authorList>
            <person name="Treitli S.C."/>
            <person name="Kolisko M."/>
            <person name="Husnik F."/>
            <person name="Keeling P."/>
            <person name="Hampl V."/>
        </authorList>
    </citation>
    <scope>NUCLEOTIDE SEQUENCE [LARGE SCALE GENOMIC DNA]</scope>
    <source>
        <strain evidence="1">ST1C</strain>
    </source>
</reference>
<organism evidence="1 2">
    <name type="scientific">Streblomastix strix</name>
    <dbReference type="NCBI Taxonomy" id="222440"/>
    <lineage>
        <taxon>Eukaryota</taxon>
        <taxon>Metamonada</taxon>
        <taxon>Preaxostyla</taxon>
        <taxon>Oxymonadida</taxon>
        <taxon>Streblomastigidae</taxon>
        <taxon>Streblomastix</taxon>
    </lineage>
</organism>
<evidence type="ECO:0000313" key="1">
    <source>
        <dbReference type="EMBL" id="KAA6359871.1"/>
    </source>
</evidence>
<feature type="non-terminal residue" evidence="1">
    <location>
        <position position="1"/>
    </location>
</feature>
<dbReference type="AlphaFoldDB" id="A0A5J4TQY8"/>
<accession>A0A5J4TQY8</accession>
<protein>
    <submittedName>
        <fullName evidence="1">Uncharacterized protein</fullName>
    </submittedName>
</protein>
<proteinExistence type="predicted"/>